<dbReference type="AlphaFoldDB" id="A0A319DUG1"/>
<keyword evidence="2" id="KW-1185">Reference proteome</keyword>
<name>A0A319DUG1_9EURO</name>
<sequence length="71" mass="7832">MTSRCTATATLSRTTALFGSVVLRVWLPNSNQEPCIYYIYSVRVEGSVHGLIILFLSSGIGAQGRMVRREP</sequence>
<evidence type="ECO:0000313" key="2">
    <source>
        <dbReference type="Proteomes" id="UP000247810"/>
    </source>
</evidence>
<dbReference type="VEuPathDB" id="FungiDB:BO71DRAFT_393885"/>
<evidence type="ECO:0000313" key="1">
    <source>
        <dbReference type="EMBL" id="PYH99914.1"/>
    </source>
</evidence>
<proteinExistence type="predicted"/>
<reference evidence="1 2" key="1">
    <citation type="submission" date="2018-02" db="EMBL/GenBank/DDBJ databases">
        <title>The genomes of Aspergillus section Nigri reveals drivers in fungal speciation.</title>
        <authorList>
            <consortium name="DOE Joint Genome Institute"/>
            <person name="Vesth T.C."/>
            <person name="Nybo J."/>
            <person name="Theobald S."/>
            <person name="Brandl J."/>
            <person name="Frisvad J.C."/>
            <person name="Nielsen K.F."/>
            <person name="Lyhne E.K."/>
            <person name="Kogle M.E."/>
            <person name="Kuo A."/>
            <person name="Riley R."/>
            <person name="Clum A."/>
            <person name="Nolan M."/>
            <person name="Lipzen A."/>
            <person name="Salamov A."/>
            <person name="Henrissat B."/>
            <person name="Wiebenga A."/>
            <person name="De vries R.P."/>
            <person name="Grigoriev I.V."/>
            <person name="Mortensen U.H."/>
            <person name="Andersen M.R."/>
            <person name="Baker S.E."/>
        </authorList>
    </citation>
    <scope>NUCLEOTIDE SEQUENCE [LARGE SCALE GENOMIC DNA]</scope>
    <source>
        <strain evidence="1 2">CBS 707.79</strain>
    </source>
</reference>
<dbReference type="Proteomes" id="UP000247810">
    <property type="component" value="Unassembled WGS sequence"/>
</dbReference>
<dbReference type="EMBL" id="KZ825798">
    <property type="protein sequence ID" value="PYH99914.1"/>
    <property type="molecule type" value="Genomic_DNA"/>
</dbReference>
<accession>A0A319DUG1</accession>
<gene>
    <name evidence="1" type="ORF">BO71DRAFT_393885</name>
</gene>
<organism evidence="1 2">
    <name type="scientific">Aspergillus ellipticus CBS 707.79</name>
    <dbReference type="NCBI Taxonomy" id="1448320"/>
    <lineage>
        <taxon>Eukaryota</taxon>
        <taxon>Fungi</taxon>
        <taxon>Dikarya</taxon>
        <taxon>Ascomycota</taxon>
        <taxon>Pezizomycotina</taxon>
        <taxon>Eurotiomycetes</taxon>
        <taxon>Eurotiomycetidae</taxon>
        <taxon>Eurotiales</taxon>
        <taxon>Aspergillaceae</taxon>
        <taxon>Aspergillus</taxon>
        <taxon>Aspergillus subgen. Circumdati</taxon>
    </lineage>
</organism>
<protein>
    <submittedName>
        <fullName evidence="1">Uncharacterized protein</fullName>
    </submittedName>
</protein>